<gene>
    <name evidence="1" type="ORF">GCM10022216_30690</name>
</gene>
<accession>A0ABP7Z3P7</accession>
<name>A0ABP7Z3P7_9SPHI</name>
<evidence type="ECO:0000313" key="2">
    <source>
        <dbReference type="Proteomes" id="UP001500101"/>
    </source>
</evidence>
<proteinExistence type="predicted"/>
<protein>
    <submittedName>
        <fullName evidence="1">Uncharacterized protein</fullName>
    </submittedName>
</protein>
<organism evidence="1 2">
    <name type="scientific">Sphingobacterium kyonggiense</name>
    <dbReference type="NCBI Taxonomy" id="714075"/>
    <lineage>
        <taxon>Bacteria</taxon>
        <taxon>Pseudomonadati</taxon>
        <taxon>Bacteroidota</taxon>
        <taxon>Sphingobacteriia</taxon>
        <taxon>Sphingobacteriales</taxon>
        <taxon>Sphingobacteriaceae</taxon>
        <taxon>Sphingobacterium</taxon>
    </lineage>
</organism>
<comment type="caution">
    <text evidence="1">The sequence shown here is derived from an EMBL/GenBank/DDBJ whole genome shotgun (WGS) entry which is preliminary data.</text>
</comment>
<sequence length="68" mass="8058">MRNIDQFSVNSVPNRFVSRDALFEFYLRIGNKMEAKRVGEEILNLPVKIHSEIVNRIKEKIKTNFNHL</sequence>
<dbReference type="EMBL" id="BAAAZI010000012">
    <property type="protein sequence ID" value="GAA4146124.1"/>
    <property type="molecule type" value="Genomic_DNA"/>
</dbReference>
<reference evidence="2" key="1">
    <citation type="journal article" date="2019" name="Int. J. Syst. Evol. Microbiol.">
        <title>The Global Catalogue of Microorganisms (GCM) 10K type strain sequencing project: providing services to taxonomists for standard genome sequencing and annotation.</title>
        <authorList>
            <consortium name="The Broad Institute Genomics Platform"/>
            <consortium name="The Broad Institute Genome Sequencing Center for Infectious Disease"/>
            <person name="Wu L."/>
            <person name="Ma J."/>
        </authorList>
    </citation>
    <scope>NUCLEOTIDE SEQUENCE [LARGE SCALE GENOMIC DNA]</scope>
    <source>
        <strain evidence="2">JCM 16704</strain>
    </source>
</reference>
<keyword evidence="2" id="KW-1185">Reference proteome</keyword>
<dbReference type="Proteomes" id="UP001500101">
    <property type="component" value="Unassembled WGS sequence"/>
</dbReference>
<evidence type="ECO:0000313" key="1">
    <source>
        <dbReference type="EMBL" id="GAA4146124.1"/>
    </source>
</evidence>